<dbReference type="PROSITE" id="PS50192">
    <property type="entry name" value="T_SNARE"/>
    <property type="match status" value="1"/>
</dbReference>
<name>A0A7S2S0M6_9STRA</name>
<gene>
    <name evidence="3" type="ORF">QSP1433_LOCUS9031</name>
</gene>
<feature type="compositionally biased region" description="Polar residues" evidence="1">
    <location>
        <begin position="142"/>
        <end position="151"/>
    </location>
</feature>
<evidence type="ECO:0000256" key="1">
    <source>
        <dbReference type="SAM" id="MobiDB-lite"/>
    </source>
</evidence>
<protein>
    <recommendedName>
        <fullName evidence="2">t-SNARE coiled-coil homology domain-containing protein</fullName>
    </recommendedName>
</protein>
<evidence type="ECO:0000313" key="3">
    <source>
        <dbReference type="EMBL" id="CAD9686058.1"/>
    </source>
</evidence>
<proteinExistence type="predicted"/>
<dbReference type="InterPro" id="IPR000727">
    <property type="entry name" value="T_SNARE_dom"/>
</dbReference>
<feature type="compositionally biased region" description="Basic and acidic residues" evidence="1">
    <location>
        <begin position="128"/>
        <end position="140"/>
    </location>
</feature>
<feature type="domain" description="T-SNARE coiled-coil homology" evidence="2">
    <location>
        <begin position="179"/>
        <end position="241"/>
    </location>
</feature>
<accession>A0A7S2S0M6</accession>
<dbReference type="CDD" id="cd15841">
    <property type="entry name" value="SNARE_Qc"/>
    <property type="match status" value="1"/>
</dbReference>
<dbReference type="AlphaFoldDB" id="A0A7S2S0M6"/>
<dbReference type="SUPFAM" id="SSF58038">
    <property type="entry name" value="SNARE fusion complex"/>
    <property type="match status" value="1"/>
</dbReference>
<evidence type="ECO:0000259" key="2">
    <source>
        <dbReference type="PROSITE" id="PS50192"/>
    </source>
</evidence>
<dbReference type="Gene3D" id="1.20.5.110">
    <property type="match status" value="1"/>
</dbReference>
<reference evidence="3" key="1">
    <citation type="submission" date="2021-01" db="EMBL/GenBank/DDBJ databases">
        <authorList>
            <person name="Corre E."/>
            <person name="Pelletier E."/>
            <person name="Niang G."/>
            <person name="Scheremetjew M."/>
            <person name="Finn R."/>
            <person name="Kale V."/>
            <person name="Holt S."/>
            <person name="Cochrane G."/>
            <person name="Meng A."/>
            <person name="Brown T."/>
            <person name="Cohen L."/>
        </authorList>
    </citation>
    <scope>NUCLEOTIDE SEQUENCE</scope>
    <source>
        <strain evidence="3">NY070348D</strain>
    </source>
</reference>
<feature type="region of interest" description="Disordered" evidence="1">
    <location>
        <begin position="123"/>
        <end position="151"/>
    </location>
</feature>
<sequence length="648" mass="72538">MSDVTLLQKTLVSLSVACKDCDSASTALLSAVGKVDDARRNKSGRTASHLEALCKELAKKEEKTKLTVGNLKTLDEEFHALLKKCLTTGGQNFKAKKLKGDYDRKLSVRQSVSKAQNALKRSGYAGGELEKARKAEERRAPSLQTVDSFNNSALDPSQYGQSFHQLSQQDVALRSYDDEQTRELEKEQLRKIARDSALVEQMATELGSLLEVQQDDINVLEENTSDSVTKTMEGVKELSEARRKQANSGATKATLGTAAVGGLVGIVGGPVGMALGAGAGAIVGMVAGKGVAEVKRRSINAETRRVKALLAVRKRNRGQYVLEVSAFEAQAWSYMKRSWISSERIWVDEFGDKIEGAHPEHEMTAREARLFVLSQARSEASTKEELDEIKKIHEKELKESIEWEWASRKWEIVMDREDTDLAGWDFAQTLNSNKWKMEPTRGYVFRRRLWVRFLVGNPRRHHRENEPVMVGAHSVHVSMNDENEDGERHDLLRGIHSSASTTNTIINESLLRVNEQGEQITKSDRNATVVGDAALYAQRINRASHFSGAVKNMLTWPKGNLAETDDFANELDEQRRQHEAEQARRAKKRMETQPRDLLDATADNMEDTLRVTRVINNELDVQNLQLERVTEAVDRGNQGMLKATKSVK</sequence>
<dbReference type="EMBL" id="HBHK01014337">
    <property type="protein sequence ID" value="CAD9686058.1"/>
    <property type="molecule type" value="Transcribed_RNA"/>
</dbReference>
<organism evidence="3">
    <name type="scientific">Mucochytrium quahogii</name>
    <dbReference type="NCBI Taxonomy" id="96639"/>
    <lineage>
        <taxon>Eukaryota</taxon>
        <taxon>Sar</taxon>
        <taxon>Stramenopiles</taxon>
        <taxon>Bigyra</taxon>
        <taxon>Labyrinthulomycetes</taxon>
        <taxon>Thraustochytrida</taxon>
        <taxon>Thraustochytriidae</taxon>
        <taxon>Mucochytrium</taxon>
    </lineage>
</organism>